<accession>E3FZW9</accession>
<dbReference type="Proteomes" id="UP000001351">
    <property type="component" value="Chromosome"/>
</dbReference>
<evidence type="ECO:0000259" key="2">
    <source>
        <dbReference type="SMART" id="SM00727"/>
    </source>
</evidence>
<organism evidence="3 4">
    <name type="scientific">Stigmatella aurantiaca (strain DW4/3-1)</name>
    <dbReference type="NCBI Taxonomy" id="378806"/>
    <lineage>
        <taxon>Bacteria</taxon>
        <taxon>Pseudomonadati</taxon>
        <taxon>Myxococcota</taxon>
        <taxon>Myxococcia</taxon>
        <taxon>Myxococcales</taxon>
        <taxon>Cystobacterineae</taxon>
        <taxon>Archangiaceae</taxon>
        <taxon>Stigmatella</taxon>
    </lineage>
</organism>
<feature type="domain" description="STI1" evidence="2">
    <location>
        <begin position="153"/>
        <end position="190"/>
    </location>
</feature>
<evidence type="ECO:0000313" key="3">
    <source>
        <dbReference type="EMBL" id="ADO69984.1"/>
    </source>
</evidence>
<dbReference type="SMART" id="SM00727">
    <property type="entry name" value="STI1"/>
    <property type="match status" value="1"/>
</dbReference>
<dbReference type="STRING" id="378806.STAUR_2180"/>
<protein>
    <recommendedName>
        <fullName evidence="2">STI1 domain-containing protein</fullName>
    </recommendedName>
</protein>
<reference evidence="3 4" key="1">
    <citation type="journal article" date="2011" name="Mol. Biol. Evol.">
        <title>Comparative genomic analysis of fruiting body formation in Myxococcales.</title>
        <authorList>
            <person name="Huntley S."/>
            <person name="Hamann N."/>
            <person name="Wegener-Feldbrugge S."/>
            <person name="Treuner-Lange A."/>
            <person name="Kube M."/>
            <person name="Reinhardt R."/>
            <person name="Klages S."/>
            <person name="Muller R."/>
            <person name="Ronning C.M."/>
            <person name="Nierman W.C."/>
            <person name="Sogaard-Andersen L."/>
        </authorList>
    </citation>
    <scope>NUCLEOTIDE SEQUENCE [LARGE SCALE GENOMIC DNA]</scope>
    <source>
        <strain evidence="3 4">DW4/3-1</strain>
    </source>
</reference>
<dbReference type="EMBL" id="CP002271">
    <property type="protein sequence ID" value="ADO69984.1"/>
    <property type="molecule type" value="Genomic_DNA"/>
</dbReference>
<evidence type="ECO:0000313" key="4">
    <source>
        <dbReference type="Proteomes" id="UP000001351"/>
    </source>
</evidence>
<dbReference type="InterPro" id="IPR006636">
    <property type="entry name" value="STI1_HS-bd"/>
</dbReference>
<dbReference type="AlphaFoldDB" id="E3FZW9"/>
<gene>
    <name evidence="3" type="ordered locus">STAUR_2180</name>
</gene>
<evidence type="ECO:0000256" key="1">
    <source>
        <dbReference type="SAM" id="MobiDB-lite"/>
    </source>
</evidence>
<dbReference type="HOGENOM" id="CLU_1276981_0_0_7"/>
<dbReference type="Gene3D" id="1.10.260.100">
    <property type="match status" value="1"/>
</dbReference>
<name>E3FZW9_STIAD</name>
<dbReference type="RefSeq" id="WP_013375079.1">
    <property type="nucleotide sequence ID" value="NC_014623.1"/>
</dbReference>
<dbReference type="OrthoDB" id="10008275at2"/>
<feature type="region of interest" description="Disordered" evidence="1">
    <location>
        <begin position="1"/>
        <end position="39"/>
    </location>
</feature>
<keyword evidence="4" id="KW-1185">Reference proteome</keyword>
<dbReference type="KEGG" id="sur:STAUR_2180"/>
<feature type="compositionally biased region" description="Polar residues" evidence="1">
    <location>
        <begin position="1"/>
        <end position="31"/>
    </location>
</feature>
<sequence>MGISSIKGSATPSISNVSRQPAAGVSQTPQAKTDGLVSDISQKLQSGDLKGAVEGLKKLFDSLGVDSKKLLEALGLGEGGKGGKGGEAAGAGGKGGAGGGEGAGGAGGAGGGEAAGAGGAGGAGGGEAAGAGGAGAGGAGGLIETLLKMLKENPEMAQELLKNPELLQKLAENPELLQQVAQNPEALKAMAAGAPPEIAGVSQFQGAAAPAPVSLG</sequence>
<proteinExistence type="predicted"/>
<feature type="region of interest" description="Disordered" evidence="1">
    <location>
        <begin position="76"/>
        <end position="131"/>
    </location>
</feature>